<reference evidence="2 3" key="1">
    <citation type="submission" date="2018-08" db="EMBL/GenBank/DDBJ databases">
        <authorList>
            <person name="Laetsch R D."/>
            <person name="Stevens L."/>
            <person name="Kumar S."/>
            <person name="Blaxter L. M."/>
        </authorList>
    </citation>
    <scope>NUCLEOTIDE SEQUENCE [LARGE SCALE GENOMIC DNA]</scope>
</reference>
<dbReference type="OrthoDB" id="329272at2759"/>
<dbReference type="EMBL" id="UYRX01000505">
    <property type="protein sequence ID" value="VDK83117.1"/>
    <property type="molecule type" value="Genomic_DNA"/>
</dbReference>
<accession>A0A3P6TDH3</accession>
<dbReference type="InterPro" id="IPR016181">
    <property type="entry name" value="Acyl_CoA_acyltransferase"/>
</dbReference>
<organism evidence="2 3">
    <name type="scientific">Litomosoides sigmodontis</name>
    <name type="common">Filarial nematode worm</name>
    <dbReference type="NCBI Taxonomy" id="42156"/>
    <lineage>
        <taxon>Eukaryota</taxon>
        <taxon>Metazoa</taxon>
        <taxon>Ecdysozoa</taxon>
        <taxon>Nematoda</taxon>
        <taxon>Chromadorea</taxon>
        <taxon>Rhabditida</taxon>
        <taxon>Spirurina</taxon>
        <taxon>Spiruromorpha</taxon>
        <taxon>Filarioidea</taxon>
        <taxon>Onchocercidae</taxon>
        <taxon>Litomosoides</taxon>
    </lineage>
</organism>
<dbReference type="Pfam" id="PF00583">
    <property type="entry name" value="Acetyltransf_1"/>
    <property type="match status" value="1"/>
</dbReference>
<dbReference type="Proteomes" id="UP000277928">
    <property type="component" value="Unassembled WGS sequence"/>
</dbReference>
<evidence type="ECO:0000313" key="2">
    <source>
        <dbReference type="EMBL" id="VDK83117.1"/>
    </source>
</evidence>
<dbReference type="UniPathway" id="UPA00113">
    <property type="reaction ID" value="UER00529"/>
</dbReference>
<feature type="domain" description="N-acetyltransferase" evidence="1">
    <location>
        <begin position="6"/>
        <end position="159"/>
    </location>
</feature>
<dbReference type="GO" id="GO:0016747">
    <property type="term" value="F:acyltransferase activity, transferring groups other than amino-acyl groups"/>
    <property type="evidence" value="ECO:0007669"/>
    <property type="project" value="InterPro"/>
</dbReference>
<dbReference type="Gene3D" id="3.40.630.30">
    <property type="match status" value="1"/>
</dbReference>
<protein>
    <recommendedName>
        <fullName evidence="1">N-acetyltransferase domain-containing protein</fullName>
    </recommendedName>
</protein>
<evidence type="ECO:0000259" key="1">
    <source>
        <dbReference type="PROSITE" id="PS51186"/>
    </source>
</evidence>
<dbReference type="SUPFAM" id="SSF55729">
    <property type="entry name" value="Acyl-CoA N-acyltransferases (Nat)"/>
    <property type="match status" value="1"/>
</dbReference>
<proteinExistence type="predicted"/>
<gene>
    <name evidence="2" type="ORF">NLS_LOCUS6066</name>
</gene>
<name>A0A3P6TDH3_LITSI</name>
<dbReference type="PROSITE" id="PS51186">
    <property type="entry name" value="GNAT"/>
    <property type="match status" value="1"/>
</dbReference>
<dbReference type="AlphaFoldDB" id="A0A3P6TDH3"/>
<dbReference type="STRING" id="42156.A0A3P6TDH3"/>
<keyword evidence="3" id="KW-1185">Reference proteome</keyword>
<sequence length="159" mass="18428">MIGCEVTLEDFDVSKDRGLLAQCHSLRREVFGEEYGSEELVRVDDEDRNSWHIVARWIGDGSVIATCRLRSVHPYVKLEQVAVRKGKYSFYDWRRRTIGHRLCRRAIELAGCLCSRQVLVTYSQLHVVKFYEQLGFVVASDEFMDAGILHKVLLLDTYN</sequence>
<evidence type="ECO:0000313" key="3">
    <source>
        <dbReference type="Proteomes" id="UP000277928"/>
    </source>
</evidence>
<dbReference type="GO" id="GO:0006048">
    <property type="term" value="P:UDP-N-acetylglucosamine biosynthetic process"/>
    <property type="evidence" value="ECO:0007669"/>
    <property type="project" value="UniProtKB-UniPathway"/>
</dbReference>
<dbReference type="InterPro" id="IPR000182">
    <property type="entry name" value="GNAT_dom"/>
</dbReference>